<reference evidence="2 3" key="1">
    <citation type="submission" date="2024-02" db="EMBL/GenBank/DDBJ databases">
        <authorList>
            <person name="Daric V."/>
            <person name="Darras S."/>
        </authorList>
    </citation>
    <scope>NUCLEOTIDE SEQUENCE [LARGE SCALE GENOMIC DNA]</scope>
</reference>
<evidence type="ECO:0000313" key="2">
    <source>
        <dbReference type="EMBL" id="CAK8679910.1"/>
    </source>
</evidence>
<gene>
    <name evidence="2" type="ORF">CVLEPA_LOCUS10154</name>
</gene>
<feature type="signal peptide" evidence="1">
    <location>
        <begin position="1"/>
        <end position="21"/>
    </location>
</feature>
<evidence type="ECO:0008006" key="4">
    <source>
        <dbReference type="Google" id="ProtNLM"/>
    </source>
</evidence>
<name>A0ABP0FJQ7_CLALP</name>
<accession>A0ABP0FJQ7</accession>
<comment type="caution">
    <text evidence="2">The sequence shown here is derived from an EMBL/GenBank/DDBJ whole genome shotgun (WGS) entry which is preliminary data.</text>
</comment>
<dbReference type="InterPro" id="IPR036722">
    <property type="entry name" value="CART_C_sf"/>
</dbReference>
<protein>
    <recommendedName>
        <fullName evidence="4">Cocaine- and amphetamine-regulated transcript protein</fullName>
    </recommendedName>
</protein>
<dbReference type="SUPFAM" id="SSF64546">
    <property type="entry name" value="Satiety factor CART (cocaine and amphetamine regulated transcript)"/>
    <property type="match status" value="1"/>
</dbReference>
<keyword evidence="3" id="KW-1185">Reference proteome</keyword>
<evidence type="ECO:0000313" key="3">
    <source>
        <dbReference type="Proteomes" id="UP001642483"/>
    </source>
</evidence>
<feature type="chain" id="PRO_5046845933" description="Cocaine- and amphetamine-regulated transcript protein" evidence="1">
    <location>
        <begin position="22"/>
        <end position="133"/>
    </location>
</feature>
<dbReference type="Proteomes" id="UP001642483">
    <property type="component" value="Unassembled WGS sequence"/>
</dbReference>
<dbReference type="EMBL" id="CAWYQH010000068">
    <property type="protein sequence ID" value="CAK8679910.1"/>
    <property type="molecule type" value="Genomic_DNA"/>
</dbReference>
<keyword evidence="1" id="KW-0732">Signal</keyword>
<proteinExistence type="predicted"/>
<evidence type="ECO:0000256" key="1">
    <source>
        <dbReference type="SAM" id="SignalP"/>
    </source>
</evidence>
<organism evidence="2 3">
    <name type="scientific">Clavelina lepadiformis</name>
    <name type="common">Light-bulb sea squirt</name>
    <name type="synonym">Ascidia lepadiformis</name>
    <dbReference type="NCBI Taxonomy" id="159417"/>
    <lineage>
        <taxon>Eukaryota</taxon>
        <taxon>Metazoa</taxon>
        <taxon>Chordata</taxon>
        <taxon>Tunicata</taxon>
        <taxon>Ascidiacea</taxon>
        <taxon>Aplousobranchia</taxon>
        <taxon>Clavelinidae</taxon>
        <taxon>Clavelina</taxon>
    </lineage>
</organism>
<sequence>MNRLLAMFLCALLLNAEIVASNDVNENNDDDVIQRAMDFLKQTTNEEPEDKSLFDDLDARASKTYWFPYNDGDDVDDDGSNDIIKRMYIVVNRPKCGLGSRCMLLRGRRKIQSCSCPRGKSCEMTSRSGYRCI</sequence>